<dbReference type="Proteomes" id="UP000246145">
    <property type="component" value="Unassembled WGS sequence"/>
</dbReference>
<evidence type="ECO:0000313" key="4">
    <source>
        <dbReference type="Proteomes" id="UP000246145"/>
    </source>
</evidence>
<dbReference type="GO" id="GO:0016491">
    <property type="term" value="F:oxidoreductase activity"/>
    <property type="evidence" value="ECO:0007669"/>
    <property type="project" value="InterPro"/>
</dbReference>
<organism evidence="3 4">
    <name type="scientific">Pusillimonas noertemannii</name>
    <dbReference type="NCBI Taxonomy" id="305977"/>
    <lineage>
        <taxon>Bacteria</taxon>
        <taxon>Pseudomonadati</taxon>
        <taxon>Pseudomonadota</taxon>
        <taxon>Betaproteobacteria</taxon>
        <taxon>Burkholderiales</taxon>
        <taxon>Alcaligenaceae</taxon>
        <taxon>Pusillimonas</taxon>
    </lineage>
</organism>
<feature type="domain" description="Enoyl reductase (ER)" evidence="2">
    <location>
        <begin position="10"/>
        <end position="333"/>
    </location>
</feature>
<dbReference type="InterPro" id="IPR051603">
    <property type="entry name" value="Zinc-ADH_QOR/CCCR"/>
</dbReference>
<dbReference type="SUPFAM" id="SSF51735">
    <property type="entry name" value="NAD(P)-binding Rossmann-fold domains"/>
    <property type="match status" value="1"/>
</dbReference>
<proteinExistence type="predicted"/>
<protein>
    <submittedName>
        <fullName evidence="3">Alcohol dehydrogenase</fullName>
    </submittedName>
</protein>
<dbReference type="InterPro" id="IPR013154">
    <property type="entry name" value="ADH-like_N"/>
</dbReference>
<evidence type="ECO:0000313" key="3">
    <source>
        <dbReference type="EMBL" id="PVY68009.1"/>
    </source>
</evidence>
<keyword evidence="1" id="KW-0521">NADP</keyword>
<dbReference type="PANTHER" id="PTHR44154:SF1">
    <property type="entry name" value="QUINONE OXIDOREDUCTASE"/>
    <property type="match status" value="1"/>
</dbReference>
<reference evidence="3 4" key="1">
    <citation type="submission" date="2018-04" db="EMBL/GenBank/DDBJ databases">
        <title>Genomic Encyclopedia of Type Strains, Phase IV (KMG-IV): sequencing the most valuable type-strain genomes for metagenomic binning, comparative biology and taxonomic classification.</title>
        <authorList>
            <person name="Goeker M."/>
        </authorList>
    </citation>
    <scope>NUCLEOTIDE SEQUENCE [LARGE SCALE GENOMIC DNA]</scope>
    <source>
        <strain evidence="3 4">DSM 10065</strain>
    </source>
</reference>
<evidence type="ECO:0000259" key="2">
    <source>
        <dbReference type="SMART" id="SM00829"/>
    </source>
</evidence>
<gene>
    <name evidence="3" type="ORF">C7440_0395</name>
</gene>
<dbReference type="STRING" id="1231391.GCA_000308195_01799"/>
<dbReference type="Pfam" id="PF08240">
    <property type="entry name" value="ADH_N"/>
    <property type="match status" value="1"/>
</dbReference>
<dbReference type="RefSeq" id="WP_017524157.1">
    <property type="nucleotide sequence ID" value="NZ_JACCEX010000001.1"/>
</dbReference>
<dbReference type="AlphaFoldDB" id="A0A2U1CQ50"/>
<sequence>MKALYFEEHGDLSVMRYGERPEPEVLPGWVKIRVRASSINHADLFSRRGMPGIKVQLPGITGSDCAGEIAELGEGVTGWKVGERVLPLPHHVDWDKGSFDMLGENRNGAMAEYCVVRASQLMRLPDNVSDEDAAALPCAYGTAHRMLHTRGQIQAGERVLILGASGGVGNACVLLAKAAGLHVIAAAGDEEKCRKLQTLGADETIDYSQTAFDAYIREKTGSLLRGGGVDVVVNFTAGDTWLPSMRCVKRFGRLLCCGGTGGYKAVSDIPYLFTSEMTIIGSTGWTMEDQQSLVDMVAQGRLKPALDRVVPLSDALGAYDDFEKRAFFGKIIVKP</sequence>
<dbReference type="EMBL" id="QEKO01000001">
    <property type="protein sequence ID" value="PVY68009.1"/>
    <property type="molecule type" value="Genomic_DNA"/>
</dbReference>
<dbReference type="InterPro" id="IPR013149">
    <property type="entry name" value="ADH-like_C"/>
</dbReference>
<accession>A0A2U1CQ50</accession>
<dbReference type="Pfam" id="PF00107">
    <property type="entry name" value="ADH_zinc_N"/>
    <property type="match status" value="1"/>
</dbReference>
<dbReference type="SUPFAM" id="SSF50129">
    <property type="entry name" value="GroES-like"/>
    <property type="match status" value="1"/>
</dbReference>
<name>A0A2U1CQ50_9BURK</name>
<dbReference type="InterPro" id="IPR036291">
    <property type="entry name" value="NAD(P)-bd_dom_sf"/>
</dbReference>
<dbReference type="InterPro" id="IPR011032">
    <property type="entry name" value="GroES-like_sf"/>
</dbReference>
<dbReference type="SMART" id="SM00829">
    <property type="entry name" value="PKS_ER"/>
    <property type="match status" value="1"/>
</dbReference>
<evidence type="ECO:0000256" key="1">
    <source>
        <dbReference type="ARBA" id="ARBA00022857"/>
    </source>
</evidence>
<dbReference type="Gene3D" id="3.90.180.10">
    <property type="entry name" value="Medium-chain alcohol dehydrogenases, catalytic domain"/>
    <property type="match status" value="1"/>
</dbReference>
<comment type="caution">
    <text evidence="3">The sequence shown here is derived from an EMBL/GenBank/DDBJ whole genome shotgun (WGS) entry which is preliminary data.</text>
</comment>
<keyword evidence="4" id="KW-1185">Reference proteome</keyword>
<dbReference type="InterPro" id="IPR020843">
    <property type="entry name" value="ER"/>
</dbReference>
<dbReference type="PANTHER" id="PTHR44154">
    <property type="entry name" value="QUINONE OXIDOREDUCTASE"/>
    <property type="match status" value="1"/>
</dbReference>